<dbReference type="OrthoDB" id="9764804at2"/>
<proteinExistence type="predicted"/>
<feature type="signal peptide" evidence="1">
    <location>
        <begin position="1"/>
        <end position="22"/>
    </location>
</feature>
<dbReference type="SUPFAM" id="SSF110296">
    <property type="entry name" value="Oligoxyloglucan reducing end-specific cellobiohydrolase"/>
    <property type="match status" value="2"/>
</dbReference>
<keyword evidence="3" id="KW-1185">Reference proteome</keyword>
<dbReference type="RefSeq" id="WP_025228580.1">
    <property type="nucleotide sequence ID" value="NZ_CP007139.1"/>
</dbReference>
<dbReference type="KEGG" id="fgi:OP10G_4157"/>
<reference evidence="2 3" key="1">
    <citation type="journal article" date="2014" name="PLoS ONE">
        <title>The first complete genome sequence of the class fimbriimonadia in the phylum armatimonadetes.</title>
        <authorList>
            <person name="Hu Z.Y."/>
            <person name="Wang Y.Z."/>
            <person name="Im W.T."/>
            <person name="Wang S.Y."/>
            <person name="Zhao G.P."/>
            <person name="Zheng H.J."/>
            <person name="Quan Z.X."/>
        </authorList>
    </citation>
    <scope>NUCLEOTIDE SEQUENCE [LARGE SCALE GENOMIC DNA]</scope>
    <source>
        <strain evidence="2">Gsoil 348</strain>
    </source>
</reference>
<dbReference type="Proteomes" id="UP000027982">
    <property type="component" value="Chromosome"/>
</dbReference>
<evidence type="ECO:0000313" key="3">
    <source>
        <dbReference type="Proteomes" id="UP000027982"/>
    </source>
</evidence>
<organism evidence="2 3">
    <name type="scientific">Fimbriimonas ginsengisoli Gsoil 348</name>
    <dbReference type="NCBI Taxonomy" id="661478"/>
    <lineage>
        <taxon>Bacteria</taxon>
        <taxon>Bacillati</taxon>
        <taxon>Armatimonadota</taxon>
        <taxon>Fimbriimonadia</taxon>
        <taxon>Fimbriimonadales</taxon>
        <taxon>Fimbriimonadaceae</taxon>
        <taxon>Fimbriimonas</taxon>
    </lineage>
</organism>
<dbReference type="InterPro" id="IPR015943">
    <property type="entry name" value="WD40/YVTN_repeat-like_dom_sf"/>
</dbReference>
<dbReference type="CDD" id="cd15482">
    <property type="entry name" value="Sialidase_non-viral"/>
    <property type="match status" value="1"/>
</dbReference>
<protein>
    <submittedName>
        <fullName evidence="2">BNR/Asp-box repeat protein</fullName>
    </submittedName>
</protein>
<keyword evidence="1" id="KW-0732">Signal</keyword>
<dbReference type="Gene3D" id="2.130.10.10">
    <property type="entry name" value="YVTN repeat-like/Quinoprotein amine dehydrogenase"/>
    <property type="match status" value="3"/>
</dbReference>
<name>A0A068NXP2_FIMGI</name>
<dbReference type="EMBL" id="CP007139">
    <property type="protein sequence ID" value="AIE87525.1"/>
    <property type="molecule type" value="Genomic_DNA"/>
</dbReference>
<evidence type="ECO:0000313" key="2">
    <source>
        <dbReference type="EMBL" id="AIE87525.1"/>
    </source>
</evidence>
<accession>A0A068NXP2</accession>
<feature type="chain" id="PRO_5001651919" evidence="1">
    <location>
        <begin position="23"/>
        <end position="741"/>
    </location>
</feature>
<gene>
    <name evidence="2" type="ORF">OP10G_4157</name>
</gene>
<dbReference type="AlphaFoldDB" id="A0A068NXP2"/>
<dbReference type="STRING" id="661478.OP10G_4157"/>
<dbReference type="HOGENOM" id="CLU_018041_0_0_0"/>
<sequence>MKKFTALSLALCAGVSYSQAPATWKSVGVGGGGAFFSPAFNPFSPNELTVACDMSGQYKTTTLGTAWNLVPFTTLQVGRNSPKVQFTSDPKIQFMIDATGEVGRPVKSIDGGATWKPLPVEPTGADAWYLFADPTTTTRLFVSDYSNLYFTKDGGAHWAKIATSTDGNGVQVSGAFFDGSRIFVGTNLGVFVSTNGATFSKLAVTGIPSTEQIVGFAAAKAGTTTRLIVVTLGAGDVYGGIQGDDHYGYKGVYALDYGGAAGWKKSVTGIAAGLHPFFVGMARGDINTVYLGGGSDAGVPVVLKSTTGGKAWTSVLTTAGNKGITTGWAGSGGDRDWGYDELAFGFDVCPTDAKRVAFTGFGFCHLTTDGGASWKQAYVSPTTQNPPNLATPKGKAYQGVGLENTAAWYVAWADANNVWGSFSDIRGARSMDGGKTWGFNYSGHTLNASYQVVVHPTTGAMYMATSSVHDMYESTHLTDASMNNGTGDVLVSPDKGKTWSKVGSIGKVVVGLALDLTNPKRLFATVASSLVGGVYVCQDVTKGAAATWTKLAKPPRTEGHAFNIAVLKDGTLVATYSGHRTSNFTDSSGVFVSTNGGQSWVDRSHPNMHWWTRDLTVDPNDATQKTWYAAVYSGWGGNANNRGGLYKTVDRGVSWKQILVLDRVGSCAVNPKNPKEVYATTEVQGLWYSVNATSASPSFIQVASYPFRQPQRVFFNPFKAGEVWVTSFGNGIRIGSSGPVP</sequence>
<dbReference type="eggNOG" id="COG4447">
    <property type="taxonomic scope" value="Bacteria"/>
</dbReference>
<evidence type="ECO:0000256" key="1">
    <source>
        <dbReference type="SAM" id="SignalP"/>
    </source>
</evidence>